<comment type="similarity">
    <text evidence="3 8">Belongs to the DHNA family.</text>
</comment>
<comment type="pathway">
    <text evidence="2 8">Cofactor biosynthesis; tetrahydrofolate biosynthesis; 2-amino-4-hydroxy-6-hydroxymethyl-7,8-dihydropteridine diphosphate from 7,8-dihydroneopterin triphosphate: step 3/4.</text>
</comment>
<sequence>MRRVQHAGAVVTHFASQSCQGSPFDRSQDKIHMEGLTFHGYHGVLPEETRLGQKFVVDATLHCDLQAAGVSDDLDQTVDYSKVYSQIQRIVEGRPYKLIESLAENIAAKVLASQPRVTSIHVHVRKPHVAVTGVLQSLGVSIWRARPTG</sequence>
<feature type="domain" description="Dihydroneopterin aldolase/epimerase" evidence="9">
    <location>
        <begin position="31"/>
        <end position="144"/>
    </location>
</feature>
<dbReference type="GO" id="GO:0005737">
    <property type="term" value="C:cytoplasm"/>
    <property type="evidence" value="ECO:0007669"/>
    <property type="project" value="TreeGrafter"/>
</dbReference>
<dbReference type="NCBIfam" id="TIGR00526">
    <property type="entry name" value="folB_dom"/>
    <property type="match status" value="1"/>
</dbReference>
<dbReference type="SMART" id="SM00905">
    <property type="entry name" value="FolB"/>
    <property type="match status" value="1"/>
</dbReference>
<dbReference type="EC" id="4.1.2.25" evidence="8"/>
<dbReference type="SUPFAM" id="SSF55620">
    <property type="entry name" value="Tetrahydrobiopterin biosynthesis enzymes-like"/>
    <property type="match status" value="1"/>
</dbReference>
<dbReference type="InterPro" id="IPR043133">
    <property type="entry name" value="GTP-CH-I_C/QueF"/>
</dbReference>
<dbReference type="AlphaFoldDB" id="A0AAW1Q538"/>
<dbReference type="GO" id="GO:0046654">
    <property type="term" value="P:tetrahydrofolate biosynthetic process"/>
    <property type="evidence" value="ECO:0007669"/>
    <property type="project" value="UniProtKB-UniRule"/>
</dbReference>
<dbReference type="GO" id="GO:0004150">
    <property type="term" value="F:dihydroneopterin aldolase activity"/>
    <property type="evidence" value="ECO:0007669"/>
    <property type="project" value="UniProtKB-UniRule"/>
</dbReference>
<name>A0AAW1Q538_9CHLO</name>
<dbReference type="GO" id="GO:0046656">
    <property type="term" value="P:folic acid biosynthetic process"/>
    <property type="evidence" value="ECO:0007669"/>
    <property type="project" value="UniProtKB-UniRule"/>
</dbReference>
<dbReference type="PANTHER" id="PTHR42844">
    <property type="entry name" value="DIHYDRONEOPTERIN ALDOLASE 1-RELATED"/>
    <property type="match status" value="1"/>
</dbReference>
<dbReference type="Pfam" id="PF02152">
    <property type="entry name" value="FolB"/>
    <property type="match status" value="1"/>
</dbReference>
<comment type="subunit">
    <text evidence="7">Homooctamer. Forms a hollow cylinder assembled from two ring-shaped tetramers.</text>
</comment>
<evidence type="ECO:0000256" key="5">
    <source>
        <dbReference type="ARBA" id="ARBA00023239"/>
    </source>
</evidence>
<evidence type="ECO:0000313" key="10">
    <source>
        <dbReference type="EMBL" id="KAK9816966.1"/>
    </source>
</evidence>
<dbReference type="InterPro" id="IPR006157">
    <property type="entry name" value="FolB_dom"/>
</dbReference>
<dbReference type="Gene3D" id="3.30.1130.10">
    <property type="match status" value="1"/>
</dbReference>
<dbReference type="InterPro" id="IPR006156">
    <property type="entry name" value="Dihydroneopterin_aldolase"/>
</dbReference>
<keyword evidence="5 8" id="KW-0456">Lyase</keyword>
<comment type="catalytic activity">
    <reaction evidence="1 8">
        <text>7,8-dihydroneopterin = 6-hydroxymethyl-7,8-dihydropterin + glycolaldehyde</text>
        <dbReference type="Rhea" id="RHEA:10540"/>
        <dbReference type="ChEBI" id="CHEBI:17001"/>
        <dbReference type="ChEBI" id="CHEBI:17071"/>
        <dbReference type="ChEBI" id="CHEBI:44841"/>
        <dbReference type="EC" id="4.1.2.25"/>
    </reaction>
</comment>
<evidence type="ECO:0000256" key="2">
    <source>
        <dbReference type="ARBA" id="ARBA00005013"/>
    </source>
</evidence>
<keyword evidence="11" id="KW-1185">Reference proteome</keyword>
<gene>
    <name evidence="10" type="ORF">WJX72_007580</name>
</gene>
<evidence type="ECO:0000256" key="8">
    <source>
        <dbReference type="RuleBase" id="RU362079"/>
    </source>
</evidence>
<dbReference type="PANTHER" id="PTHR42844:SF1">
    <property type="entry name" value="DIHYDRONEOPTERIN ALDOLASE 1-RELATED"/>
    <property type="match status" value="1"/>
</dbReference>
<evidence type="ECO:0000256" key="1">
    <source>
        <dbReference type="ARBA" id="ARBA00001353"/>
    </source>
</evidence>
<comment type="function">
    <text evidence="6">Catalyzes the conversion of 7,8-dihydroneopterin into 6-hydroxymethyl-7,8-dihydropterin, a biosynthetic precursor of the vitamin tetrahydrofolate. Can use L-threo-dihydroneopterin and D-erythro-dihydroneopterin as substrates for the formation of 6-hydroxymethyldihydropterin, but it can also catalyze the epimerization of carbon 2' of dihydroneopterin and dihydromonapterin.</text>
</comment>
<evidence type="ECO:0000256" key="4">
    <source>
        <dbReference type="ARBA" id="ARBA00022909"/>
    </source>
</evidence>
<accession>A0AAW1Q538</accession>
<comment type="caution">
    <text evidence="10">The sequence shown here is derived from an EMBL/GenBank/DDBJ whole genome shotgun (WGS) entry which is preliminary data.</text>
</comment>
<evidence type="ECO:0000256" key="6">
    <source>
        <dbReference type="ARBA" id="ARBA00055579"/>
    </source>
</evidence>
<dbReference type="Proteomes" id="UP001489004">
    <property type="component" value="Unassembled WGS sequence"/>
</dbReference>
<reference evidence="10 11" key="1">
    <citation type="journal article" date="2024" name="Nat. Commun.">
        <title>Phylogenomics reveals the evolutionary origins of lichenization in chlorophyte algae.</title>
        <authorList>
            <person name="Puginier C."/>
            <person name="Libourel C."/>
            <person name="Otte J."/>
            <person name="Skaloud P."/>
            <person name="Haon M."/>
            <person name="Grisel S."/>
            <person name="Petersen M."/>
            <person name="Berrin J.G."/>
            <person name="Delaux P.M."/>
            <person name="Dal Grande F."/>
            <person name="Keller J."/>
        </authorList>
    </citation>
    <scope>NUCLEOTIDE SEQUENCE [LARGE SCALE GENOMIC DNA]</scope>
    <source>
        <strain evidence="10 11">SAG 2043</strain>
    </source>
</reference>
<evidence type="ECO:0000256" key="3">
    <source>
        <dbReference type="ARBA" id="ARBA00005708"/>
    </source>
</evidence>
<evidence type="ECO:0000313" key="11">
    <source>
        <dbReference type="Proteomes" id="UP001489004"/>
    </source>
</evidence>
<dbReference type="FunFam" id="3.30.1130.10:FF:000003">
    <property type="entry name" value="7,8-dihydroneopterin aldolase"/>
    <property type="match status" value="1"/>
</dbReference>
<organism evidence="10 11">
    <name type="scientific">[Myrmecia] bisecta</name>
    <dbReference type="NCBI Taxonomy" id="41462"/>
    <lineage>
        <taxon>Eukaryota</taxon>
        <taxon>Viridiplantae</taxon>
        <taxon>Chlorophyta</taxon>
        <taxon>core chlorophytes</taxon>
        <taxon>Trebouxiophyceae</taxon>
        <taxon>Trebouxiales</taxon>
        <taxon>Trebouxiaceae</taxon>
        <taxon>Myrmecia</taxon>
    </lineage>
</organism>
<protein>
    <recommendedName>
        <fullName evidence="8">7,8-dihydroneopterin aldolase</fullName>
        <ecNumber evidence="8">4.1.2.25</ecNumber>
    </recommendedName>
</protein>
<keyword evidence="4 8" id="KW-0289">Folate biosynthesis</keyword>
<dbReference type="CDD" id="cd00534">
    <property type="entry name" value="DHNA_DHNTPE"/>
    <property type="match status" value="1"/>
</dbReference>
<evidence type="ECO:0000256" key="7">
    <source>
        <dbReference type="ARBA" id="ARBA00063311"/>
    </source>
</evidence>
<dbReference type="PROSITE" id="PS51257">
    <property type="entry name" value="PROKAR_LIPOPROTEIN"/>
    <property type="match status" value="1"/>
</dbReference>
<evidence type="ECO:0000259" key="9">
    <source>
        <dbReference type="SMART" id="SM00905"/>
    </source>
</evidence>
<proteinExistence type="inferred from homology"/>
<comment type="function">
    <text evidence="8">Catalyzes the conversion of 7,8-dihydroneopterin to 6-hydroxymethyl-7,8-dihydropterin.</text>
</comment>
<dbReference type="EMBL" id="JALJOR010000005">
    <property type="protein sequence ID" value="KAK9816966.1"/>
    <property type="molecule type" value="Genomic_DNA"/>
</dbReference>
<dbReference type="NCBIfam" id="TIGR00525">
    <property type="entry name" value="folB"/>
    <property type="match status" value="1"/>
</dbReference>